<dbReference type="InterPro" id="IPR025857">
    <property type="entry name" value="MacB_PCD"/>
</dbReference>
<keyword evidence="5 6" id="KW-0472">Membrane</keyword>
<proteinExistence type="predicted"/>
<evidence type="ECO:0000313" key="10">
    <source>
        <dbReference type="Proteomes" id="UP000253410"/>
    </source>
</evidence>
<dbReference type="Pfam" id="PF12704">
    <property type="entry name" value="MacB_PCD"/>
    <property type="match status" value="1"/>
</dbReference>
<evidence type="ECO:0000256" key="4">
    <source>
        <dbReference type="ARBA" id="ARBA00022989"/>
    </source>
</evidence>
<gene>
    <name evidence="9" type="ORF">DF182_14455</name>
</gene>
<feature type="domain" description="ABC3 transporter permease C-terminal" evidence="7">
    <location>
        <begin position="677"/>
        <end position="790"/>
    </location>
</feature>
<feature type="domain" description="MacB-like periplasmic core" evidence="8">
    <location>
        <begin position="20"/>
        <end position="233"/>
    </location>
</feature>
<protein>
    <recommendedName>
        <fullName evidence="11">Cell division protein FtsX</fullName>
    </recommendedName>
</protein>
<evidence type="ECO:0000256" key="1">
    <source>
        <dbReference type="ARBA" id="ARBA00004651"/>
    </source>
</evidence>
<feature type="transmembrane region" description="Helical" evidence="6">
    <location>
        <begin position="21"/>
        <end position="41"/>
    </location>
</feature>
<feature type="transmembrane region" description="Helical" evidence="6">
    <location>
        <begin position="751"/>
        <end position="778"/>
    </location>
</feature>
<evidence type="ECO:0000256" key="6">
    <source>
        <dbReference type="SAM" id="Phobius"/>
    </source>
</evidence>
<reference evidence="9 10" key="1">
    <citation type="submission" date="2018-05" db="EMBL/GenBank/DDBJ databases">
        <title>Chitinophaga sp. K3CV102501T nov., isolated from isolated from a monsoon evergreen broad-leaved forest soil.</title>
        <authorList>
            <person name="Lv Y."/>
        </authorList>
    </citation>
    <scope>NUCLEOTIDE SEQUENCE [LARGE SCALE GENOMIC DNA]</scope>
    <source>
        <strain evidence="9 10">GDMCC 1.1325</strain>
    </source>
</reference>
<dbReference type="AlphaFoldDB" id="A0A365Y5U6"/>
<dbReference type="PANTHER" id="PTHR30572">
    <property type="entry name" value="MEMBRANE COMPONENT OF TRANSPORTER-RELATED"/>
    <property type="match status" value="1"/>
</dbReference>
<evidence type="ECO:0000259" key="8">
    <source>
        <dbReference type="Pfam" id="PF12704"/>
    </source>
</evidence>
<name>A0A365Y5U6_9BACT</name>
<comment type="subcellular location">
    <subcellularLocation>
        <location evidence="1">Cell membrane</location>
        <topology evidence="1">Multi-pass membrane protein</topology>
    </subcellularLocation>
</comment>
<dbReference type="Pfam" id="PF02687">
    <property type="entry name" value="FtsX"/>
    <property type="match status" value="2"/>
</dbReference>
<keyword evidence="3 6" id="KW-0812">Transmembrane</keyword>
<feature type="domain" description="ABC3 transporter permease C-terminal" evidence="7">
    <location>
        <begin position="284"/>
        <end position="397"/>
    </location>
</feature>
<sequence length="797" mass="88248">MWKNYLKIAAKNLLKRKLYTGINVFGLATGIACFILLSLYLENEWTYDSWYKNANELYRIRMDYGEKGEKIMQIAVTPNILATTIKPLPEIKKLARVFPREVTVQYGDKSWNENRFVYADAPFFEMFSFRLLSGNAANVLNGPNMVVLTASMAKKYFGDVEPIGKTLQINGTRALQVTGVVADVPANSHLKFDFVASYSTLQLQEQWGSANYYTYVQVGNPAQLGSLQTSLSQIARQQLSESDIKNGAIFNFVPEPVTDIHLHSAASAATEDAGDVRYNYIFGLIGVMLLVIACVNFMNLATARSSERSREVGVRKALGAQRSQLFWQFMMESALLTGIALVIGLLLAGLLLPAFNQLTDTRLQLGGASGYRIYGILVGIFFLVAFVTGIYPALFLSGFRPVQVLKGSMTATPQGRSIRKSLVVFQFAASVFFIICTLVVQQQMLFIQHKKLGMDRSEVLVLDGFKAGSNAMEAFKNRLLQLTGILYVTASADSPVSIQGGYTIDHVEEHQPGFTLSIAAVPVEKDYLKTVGISLLAGEDLTRGDIADVTKEKNEERTYHFFLNETASKRLGWSPEVAVGKRMSLNGRNGTVKGVMKDFHFASMKNKIEPIIVFPEYEWLRQIFIKTSGKDKQQLIAGIEGLWKEMQPGVPFDYHFLDDDFNRLYKSEYRVGKVLGIFAGVVMLVSCLGLLGLAALTTQQRTREIGIRKVLGASVGSVVTMLSKDFIRLVLIALLIAAPLAWYAAGNWLNAFAYHASLSIWLFLMAGLMAVVVALLTVSLQSVKAALMNPVNSLKSE</sequence>
<comment type="caution">
    <text evidence="9">The sequence shown here is derived from an EMBL/GenBank/DDBJ whole genome shotgun (WGS) entry which is preliminary data.</text>
</comment>
<organism evidence="9 10">
    <name type="scientific">Chitinophaga flava</name>
    <dbReference type="NCBI Taxonomy" id="2259036"/>
    <lineage>
        <taxon>Bacteria</taxon>
        <taxon>Pseudomonadati</taxon>
        <taxon>Bacteroidota</taxon>
        <taxon>Chitinophagia</taxon>
        <taxon>Chitinophagales</taxon>
        <taxon>Chitinophagaceae</taxon>
        <taxon>Chitinophaga</taxon>
    </lineage>
</organism>
<evidence type="ECO:0000256" key="5">
    <source>
        <dbReference type="ARBA" id="ARBA00023136"/>
    </source>
</evidence>
<dbReference type="EMBL" id="QFFJ01000001">
    <property type="protein sequence ID" value="RBL93698.1"/>
    <property type="molecule type" value="Genomic_DNA"/>
</dbReference>
<keyword evidence="4 6" id="KW-1133">Transmembrane helix</keyword>
<evidence type="ECO:0000313" key="9">
    <source>
        <dbReference type="EMBL" id="RBL93698.1"/>
    </source>
</evidence>
<dbReference type="GO" id="GO:0005886">
    <property type="term" value="C:plasma membrane"/>
    <property type="evidence" value="ECO:0007669"/>
    <property type="project" value="UniProtKB-SubCell"/>
</dbReference>
<dbReference type="InterPro" id="IPR003838">
    <property type="entry name" value="ABC3_permease_C"/>
</dbReference>
<evidence type="ECO:0000256" key="3">
    <source>
        <dbReference type="ARBA" id="ARBA00022692"/>
    </source>
</evidence>
<evidence type="ECO:0000259" key="7">
    <source>
        <dbReference type="Pfam" id="PF02687"/>
    </source>
</evidence>
<dbReference type="OrthoDB" id="1451596at2"/>
<dbReference type="PROSITE" id="PS51257">
    <property type="entry name" value="PROKAR_LIPOPROTEIN"/>
    <property type="match status" value="1"/>
</dbReference>
<dbReference type="PANTHER" id="PTHR30572:SF18">
    <property type="entry name" value="ABC-TYPE MACROLIDE FAMILY EXPORT SYSTEM PERMEASE COMPONENT 2"/>
    <property type="match status" value="1"/>
</dbReference>
<feature type="transmembrane region" description="Helical" evidence="6">
    <location>
        <begin position="325"/>
        <end position="353"/>
    </location>
</feature>
<feature type="transmembrane region" description="Helical" evidence="6">
    <location>
        <begin position="373"/>
        <end position="399"/>
    </location>
</feature>
<dbReference type="RefSeq" id="WP_113616289.1">
    <property type="nucleotide sequence ID" value="NZ_QFFJ01000001.1"/>
</dbReference>
<accession>A0A365Y5U6</accession>
<dbReference type="GO" id="GO:0022857">
    <property type="term" value="F:transmembrane transporter activity"/>
    <property type="evidence" value="ECO:0007669"/>
    <property type="project" value="TreeGrafter"/>
</dbReference>
<evidence type="ECO:0008006" key="11">
    <source>
        <dbReference type="Google" id="ProtNLM"/>
    </source>
</evidence>
<feature type="transmembrane region" description="Helical" evidence="6">
    <location>
        <begin position="420"/>
        <end position="440"/>
    </location>
</feature>
<feature type="transmembrane region" description="Helical" evidence="6">
    <location>
        <begin position="726"/>
        <end position="745"/>
    </location>
</feature>
<evidence type="ECO:0000256" key="2">
    <source>
        <dbReference type="ARBA" id="ARBA00022475"/>
    </source>
</evidence>
<keyword evidence="2" id="KW-1003">Cell membrane</keyword>
<dbReference type="InterPro" id="IPR050250">
    <property type="entry name" value="Macrolide_Exporter_MacB"/>
</dbReference>
<keyword evidence="10" id="KW-1185">Reference proteome</keyword>
<feature type="transmembrane region" description="Helical" evidence="6">
    <location>
        <begin position="280"/>
        <end position="301"/>
    </location>
</feature>
<dbReference type="Proteomes" id="UP000253410">
    <property type="component" value="Unassembled WGS sequence"/>
</dbReference>
<feature type="transmembrane region" description="Helical" evidence="6">
    <location>
        <begin position="674"/>
        <end position="696"/>
    </location>
</feature>